<evidence type="ECO:0008006" key="4">
    <source>
        <dbReference type="Google" id="ProtNLM"/>
    </source>
</evidence>
<dbReference type="KEGG" id="nec:KGD82_23470"/>
<accession>A0A975LCJ8</accession>
<dbReference type="AlphaFoldDB" id="A0A975LCJ8"/>
<reference evidence="2" key="1">
    <citation type="submission" date="2021-05" db="EMBL/GenBank/DDBJ databases">
        <authorList>
            <person name="Kaiqin L."/>
            <person name="Jian G."/>
        </authorList>
    </citation>
    <scope>NUCLEOTIDE SEQUENCE</scope>
    <source>
        <strain evidence="2">HDS5</strain>
    </source>
</reference>
<evidence type="ECO:0000313" key="2">
    <source>
        <dbReference type="EMBL" id="QVJ03389.1"/>
    </source>
</evidence>
<protein>
    <recommendedName>
        <fullName evidence="4">Polyketide cyclase</fullName>
    </recommendedName>
</protein>
<keyword evidence="3" id="KW-1185">Reference proteome</keyword>
<keyword evidence="1" id="KW-0812">Transmembrane</keyword>
<proteinExistence type="predicted"/>
<evidence type="ECO:0000256" key="1">
    <source>
        <dbReference type="SAM" id="Phobius"/>
    </source>
</evidence>
<feature type="transmembrane region" description="Helical" evidence="1">
    <location>
        <begin position="108"/>
        <end position="129"/>
    </location>
</feature>
<name>A0A975LCJ8_9ACTN</name>
<keyword evidence="1" id="KW-1133">Transmembrane helix</keyword>
<feature type="transmembrane region" description="Helical" evidence="1">
    <location>
        <begin position="28"/>
        <end position="46"/>
    </location>
</feature>
<dbReference type="EMBL" id="CP074402">
    <property type="protein sequence ID" value="QVJ03389.1"/>
    <property type="molecule type" value="Genomic_DNA"/>
</dbReference>
<organism evidence="2 3">
    <name type="scientific">Nocardiopsis eucommiae</name>
    <dbReference type="NCBI Taxonomy" id="2831970"/>
    <lineage>
        <taxon>Bacteria</taxon>
        <taxon>Bacillati</taxon>
        <taxon>Actinomycetota</taxon>
        <taxon>Actinomycetes</taxon>
        <taxon>Streptosporangiales</taxon>
        <taxon>Nocardiopsidaceae</taxon>
        <taxon>Nocardiopsis</taxon>
    </lineage>
</organism>
<keyword evidence="1" id="KW-0472">Membrane</keyword>
<gene>
    <name evidence="2" type="ORF">KGD82_23470</name>
</gene>
<sequence>MLAGIVLAVFAALLAVRVTRFGGLDQTALFYVGLPAMLALLVVLCVRVRGAGAVAMAVTTVCLLMAGPMLGEGMVCLVISAPLIYGVVALVAWVVGALRRTDRRHSNALLAVPLLFALALEGVAGFSLLPREDAGTGSVLVGADPADVAAALAAPPAYAAPDALLLSAVPFPEPVEAVGSGLEEGDTRVVHFTPRRTLAPGAEPTPRHLGLEVVESEVRADGGRVVFAVTEDTAFANWMRMERAVATWRGEPDGTRLTWEIEYTRTYDPSWYFGPVQSHVTDLAADYLAGTFQREAQALSGGDAR</sequence>
<feature type="transmembrane region" description="Helical" evidence="1">
    <location>
        <begin position="77"/>
        <end position="96"/>
    </location>
</feature>
<feature type="transmembrane region" description="Helical" evidence="1">
    <location>
        <begin position="53"/>
        <end position="71"/>
    </location>
</feature>
<evidence type="ECO:0000313" key="3">
    <source>
        <dbReference type="Proteomes" id="UP000682416"/>
    </source>
</evidence>
<dbReference type="Proteomes" id="UP000682416">
    <property type="component" value="Chromosome"/>
</dbReference>